<dbReference type="RefSeq" id="WP_229782716.1">
    <property type="nucleotide sequence ID" value="NZ_BMOS01000019.1"/>
</dbReference>
<comment type="caution">
    <text evidence="2">The sequence shown here is derived from an EMBL/GenBank/DDBJ whole genome shotgun (WGS) entry which is preliminary data.</text>
</comment>
<name>A0A917XZQ5_9BACI</name>
<reference evidence="2" key="1">
    <citation type="journal article" date="2014" name="Int. J. Syst. Evol. Microbiol.">
        <title>Complete genome sequence of Corynebacterium casei LMG S-19264T (=DSM 44701T), isolated from a smear-ripened cheese.</title>
        <authorList>
            <consortium name="US DOE Joint Genome Institute (JGI-PGF)"/>
            <person name="Walter F."/>
            <person name="Albersmeier A."/>
            <person name="Kalinowski J."/>
            <person name="Ruckert C."/>
        </authorList>
    </citation>
    <scope>NUCLEOTIDE SEQUENCE</scope>
    <source>
        <strain evidence="2">JCM 17251</strain>
    </source>
</reference>
<protein>
    <recommendedName>
        <fullName evidence="1">DUF3885 domain-containing protein</fullName>
    </recommendedName>
</protein>
<feature type="domain" description="DUF3885" evidence="1">
    <location>
        <begin position="3"/>
        <end position="214"/>
    </location>
</feature>
<evidence type="ECO:0000313" key="2">
    <source>
        <dbReference type="EMBL" id="GGN61306.1"/>
    </source>
</evidence>
<dbReference type="AlphaFoldDB" id="A0A917XZQ5"/>
<evidence type="ECO:0000259" key="1">
    <source>
        <dbReference type="Pfam" id="PF13021"/>
    </source>
</evidence>
<dbReference type="EMBL" id="BMOS01000019">
    <property type="protein sequence ID" value="GGN61306.1"/>
    <property type="molecule type" value="Genomic_DNA"/>
</dbReference>
<proteinExistence type="predicted"/>
<evidence type="ECO:0000313" key="3">
    <source>
        <dbReference type="Proteomes" id="UP000624041"/>
    </source>
</evidence>
<accession>A0A917XZQ5</accession>
<reference evidence="2" key="2">
    <citation type="submission" date="2020-09" db="EMBL/GenBank/DDBJ databases">
        <authorList>
            <person name="Sun Q."/>
            <person name="Ohkuma M."/>
        </authorList>
    </citation>
    <scope>NUCLEOTIDE SEQUENCE</scope>
    <source>
        <strain evidence="2">JCM 17251</strain>
    </source>
</reference>
<organism evidence="2 3">
    <name type="scientific">Oceanobacillus indicireducens</name>
    <dbReference type="NCBI Taxonomy" id="1004261"/>
    <lineage>
        <taxon>Bacteria</taxon>
        <taxon>Bacillati</taxon>
        <taxon>Bacillota</taxon>
        <taxon>Bacilli</taxon>
        <taxon>Bacillales</taxon>
        <taxon>Bacillaceae</taxon>
        <taxon>Oceanobacillus</taxon>
    </lineage>
</organism>
<gene>
    <name evidence="2" type="primary">ynaE</name>
    <name evidence="2" type="ORF">GCM10007971_26250</name>
</gene>
<dbReference type="Proteomes" id="UP000624041">
    <property type="component" value="Unassembled WGS sequence"/>
</dbReference>
<dbReference type="Pfam" id="PF13021">
    <property type="entry name" value="DUF3885"/>
    <property type="match status" value="1"/>
</dbReference>
<sequence>MQLKKYIQTNFPGLTLKPNLSSEWKPSLHLELAKGLYPFKEGSDELNPVYFQTVYHQAISLFHDLFSAEDEILLVTNSYRYKKERRKKRRKLGIYLHYIKSKDVRSRLTQATLPYMFEDDEEKEEKYTCQFSLRCRKQDIRYSILIKAICNQDFPSLKPSIHNPSNLEEPDIFFMNTTRNIIFYMYDDRGCEVIARDREAIRPIYEKYADWLDESNRAEIDQYFT</sequence>
<keyword evidence="3" id="KW-1185">Reference proteome</keyword>
<dbReference type="InterPro" id="IPR024976">
    <property type="entry name" value="DUF3885"/>
</dbReference>